<proteinExistence type="predicted"/>
<comment type="caution">
    <text evidence="2">The sequence shown here is derived from an EMBL/GenBank/DDBJ whole genome shotgun (WGS) entry which is preliminary data.</text>
</comment>
<dbReference type="Proteomes" id="UP001314229">
    <property type="component" value="Unassembled WGS sequence"/>
</dbReference>
<gene>
    <name evidence="2" type="ORF">FSCOSCO3_A018880</name>
</gene>
<evidence type="ECO:0000313" key="3">
    <source>
        <dbReference type="Proteomes" id="UP001314229"/>
    </source>
</evidence>
<protein>
    <submittedName>
        <fullName evidence="2">KDa repressor of the inhibitor of the protein kinase</fullName>
    </submittedName>
</protein>
<dbReference type="Pfam" id="PF14291">
    <property type="entry name" value="DUF4371"/>
    <property type="match status" value="1"/>
</dbReference>
<evidence type="ECO:0000313" key="2">
    <source>
        <dbReference type="EMBL" id="CAK6981488.1"/>
    </source>
</evidence>
<sequence>MATLQDIWQLLSCQKICNKRTEERYTFADESLDISGTEQLSICIRYVSDEFEIKEDFLGFCPLEKQDAESVSQAVLSQLGRWGHVSFLRGQGYDGASTMSGRLGGVQQKIRELQPWALFTHCCSHALNLVVVRGCTDVTKVRNTMGIIEKIAVFFSASAPKKNMLQEQVLQEQGGEGTRGGIPLMSDTRWGSRIKTVGAFL</sequence>
<name>A0AAV1QBK7_SCOSC</name>
<dbReference type="PANTHER" id="PTHR45749">
    <property type="match status" value="1"/>
</dbReference>
<organism evidence="2 3">
    <name type="scientific">Scomber scombrus</name>
    <name type="common">Atlantic mackerel</name>
    <name type="synonym">Scomber vernalis</name>
    <dbReference type="NCBI Taxonomy" id="13677"/>
    <lineage>
        <taxon>Eukaryota</taxon>
        <taxon>Metazoa</taxon>
        <taxon>Chordata</taxon>
        <taxon>Craniata</taxon>
        <taxon>Vertebrata</taxon>
        <taxon>Euteleostomi</taxon>
        <taxon>Actinopterygii</taxon>
        <taxon>Neopterygii</taxon>
        <taxon>Teleostei</taxon>
        <taxon>Neoteleostei</taxon>
        <taxon>Acanthomorphata</taxon>
        <taxon>Pelagiaria</taxon>
        <taxon>Scombriformes</taxon>
        <taxon>Scombridae</taxon>
        <taxon>Scomber</taxon>
    </lineage>
</organism>
<accession>A0AAV1QBK7</accession>
<feature type="domain" description="DUF4371" evidence="1">
    <location>
        <begin position="27"/>
        <end position="104"/>
    </location>
</feature>
<dbReference type="EMBL" id="CAWUFR010000832">
    <property type="protein sequence ID" value="CAK6981488.1"/>
    <property type="molecule type" value="Genomic_DNA"/>
</dbReference>
<dbReference type="InterPro" id="IPR012337">
    <property type="entry name" value="RNaseH-like_sf"/>
</dbReference>
<dbReference type="AlphaFoldDB" id="A0AAV1QBK7"/>
<reference evidence="2 3" key="1">
    <citation type="submission" date="2024-01" db="EMBL/GenBank/DDBJ databases">
        <authorList>
            <person name="Alioto T."/>
            <person name="Alioto T."/>
            <person name="Gomez Garrido J."/>
        </authorList>
    </citation>
    <scope>NUCLEOTIDE SEQUENCE [LARGE SCALE GENOMIC DNA]</scope>
</reference>
<dbReference type="InterPro" id="IPR025398">
    <property type="entry name" value="DUF4371"/>
</dbReference>
<evidence type="ECO:0000259" key="1">
    <source>
        <dbReference type="Pfam" id="PF14291"/>
    </source>
</evidence>
<dbReference type="PANTHER" id="PTHR45749:SF21">
    <property type="entry name" value="DUF4371 DOMAIN-CONTAINING PROTEIN"/>
    <property type="match status" value="1"/>
</dbReference>
<keyword evidence="3" id="KW-1185">Reference proteome</keyword>
<dbReference type="SUPFAM" id="SSF53098">
    <property type="entry name" value="Ribonuclease H-like"/>
    <property type="match status" value="1"/>
</dbReference>